<evidence type="ECO:0000313" key="1">
    <source>
        <dbReference type="EMBL" id="CAG6784663.1"/>
    </source>
</evidence>
<reference evidence="1" key="1">
    <citation type="submission" date="2021-05" db="EMBL/GenBank/DDBJ databases">
        <authorList>
            <person name="Alioto T."/>
            <person name="Alioto T."/>
            <person name="Gomez Garrido J."/>
        </authorList>
    </citation>
    <scope>NUCLEOTIDE SEQUENCE</scope>
</reference>
<organism evidence="1">
    <name type="scientific">Cacopsylla melanoneura</name>
    <dbReference type="NCBI Taxonomy" id="428564"/>
    <lineage>
        <taxon>Eukaryota</taxon>
        <taxon>Metazoa</taxon>
        <taxon>Ecdysozoa</taxon>
        <taxon>Arthropoda</taxon>
        <taxon>Hexapoda</taxon>
        <taxon>Insecta</taxon>
        <taxon>Pterygota</taxon>
        <taxon>Neoptera</taxon>
        <taxon>Paraneoptera</taxon>
        <taxon>Hemiptera</taxon>
        <taxon>Sternorrhyncha</taxon>
        <taxon>Psylloidea</taxon>
        <taxon>Psyllidae</taxon>
        <taxon>Psyllinae</taxon>
        <taxon>Cacopsylla</taxon>
    </lineage>
</organism>
<sequence length="116" mass="13517">MLFIFTLKRYIASPSPFFAGNEEFQSKIRCSKCSLLSKIIHSYLDFDLIRFSLQSYILYLLTRLYFHSLPHAFPLPIASSREKLISVYLSYTYNHTIPLYCILCNIGMNVFNVSTP</sequence>
<protein>
    <submittedName>
        <fullName evidence="1">Uncharacterized protein</fullName>
    </submittedName>
</protein>
<name>A0A8D9FBI1_9HEMI</name>
<dbReference type="EMBL" id="HBUF01639048">
    <property type="protein sequence ID" value="CAG6784664.1"/>
    <property type="molecule type" value="Transcribed_RNA"/>
</dbReference>
<accession>A0A8D9FBI1</accession>
<proteinExistence type="predicted"/>
<dbReference type="EMBL" id="HBUF01639047">
    <property type="protein sequence ID" value="CAG6784663.1"/>
    <property type="molecule type" value="Transcribed_RNA"/>
</dbReference>
<dbReference type="AlphaFoldDB" id="A0A8D9FBI1"/>